<feature type="domain" description="DUF4350" evidence="2">
    <location>
        <begin position="63"/>
        <end position="237"/>
    </location>
</feature>
<evidence type="ECO:0000313" key="3">
    <source>
        <dbReference type="EMBL" id="SKA93826.1"/>
    </source>
</evidence>
<keyword evidence="1" id="KW-0812">Transmembrane</keyword>
<dbReference type="Proteomes" id="UP000189735">
    <property type="component" value="Unassembled WGS sequence"/>
</dbReference>
<proteinExistence type="predicted"/>
<dbReference type="Pfam" id="PF14258">
    <property type="entry name" value="DUF4350"/>
    <property type="match status" value="1"/>
</dbReference>
<dbReference type="RefSeq" id="WP_176141254.1">
    <property type="nucleotide sequence ID" value="NZ_FUYG01000004.1"/>
</dbReference>
<protein>
    <recommendedName>
        <fullName evidence="2">DUF4350 domain-containing protein</fullName>
    </recommendedName>
</protein>
<dbReference type="AlphaFoldDB" id="A0A1T4XWB7"/>
<organism evidence="3 4">
    <name type="scientific">Agreia bicolorata</name>
    <dbReference type="NCBI Taxonomy" id="110935"/>
    <lineage>
        <taxon>Bacteria</taxon>
        <taxon>Bacillati</taxon>
        <taxon>Actinomycetota</taxon>
        <taxon>Actinomycetes</taxon>
        <taxon>Micrococcales</taxon>
        <taxon>Microbacteriaceae</taxon>
        <taxon>Agreia</taxon>
    </lineage>
</organism>
<keyword evidence="1" id="KW-1133">Transmembrane helix</keyword>
<evidence type="ECO:0000313" key="4">
    <source>
        <dbReference type="Proteomes" id="UP000189735"/>
    </source>
</evidence>
<dbReference type="InterPro" id="IPR025646">
    <property type="entry name" value="DUF4350"/>
</dbReference>
<keyword evidence="1" id="KW-0472">Membrane</keyword>
<feature type="transmembrane region" description="Helical" evidence="1">
    <location>
        <begin position="30"/>
        <end position="50"/>
    </location>
</feature>
<dbReference type="EMBL" id="FUYG01000004">
    <property type="protein sequence ID" value="SKA93826.1"/>
    <property type="molecule type" value="Genomic_DNA"/>
</dbReference>
<sequence length="403" mass="41878">MSAPPVERGTAPRAEATTPTLRGTARRWRFWLILAAVAVVGLLVVAVASGTGGGSRAPYSITNTAPEGSKALAEVLRQQGVDVIQADTLDEARAAVEAAPGATLAFADPGGYLSDERLDEAAELADRVVLFLPGFNELRAFAPGVSAAGAPREIDGVDAGCSLPAAVRAGTIIGGGRSYRAAADSGAELCFRSSDDAYYVVRTETPNGTVTVLGATDVLSNRGITGAGNAALALSLLGEGDTLVWYVPTAYDVEADGPADIASLTPDWVTPVLLLTVFTFLAAAIWRGRRLGALVVENLPVTVRSRETMEGRARLYARAGAHTHALDSLRIGTITRLSSILGLPRNATVDEVITSVAAVLPARPLSDIQSVLVAAVPSNEADLVSYSDRLLELESAVTRAVRP</sequence>
<accession>A0A1T4XWB7</accession>
<reference evidence="4" key="1">
    <citation type="submission" date="2017-02" db="EMBL/GenBank/DDBJ databases">
        <authorList>
            <person name="Varghese N."/>
            <person name="Submissions S."/>
        </authorList>
    </citation>
    <scope>NUCLEOTIDE SEQUENCE [LARGE SCALE GENOMIC DNA]</scope>
    <source>
        <strain evidence="4">VKM Ac-2052</strain>
    </source>
</reference>
<evidence type="ECO:0000256" key="1">
    <source>
        <dbReference type="SAM" id="Phobius"/>
    </source>
</evidence>
<evidence type="ECO:0000259" key="2">
    <source>
        <dbReference type="Pfam" id="PF14258"/>
    </source>
</evidence>
<gene>
    <name evidence="3" type="ORF">SAMN06295879_1822</name>
</gene>
<name>A0A1T4XWB7_9MICO</name>